<dbReference type="PROSITE" id="PS51208">
    <property type="entry name" value="AUTOTRANSPORTER"/>
    <property type="match status" value="1"/>
</dbReference>
<dbReference type="Gene3D" id="2.40.128.130">
    <property type="entry name" value="Autotransporter beta-domain"/>
    <property type="match status" value="1"/>
</dbReference>
<organism evidence="4 5">
    <name type="scientific">Symbiopectobacterium purcellii</name>
    <dbReference type="NCBI Taxonomy" id="2871826"/>
    <lineage>
        <taxon>Bacteria</taxon>
        <taxon>Pseudomonadati</taxon>
        <taxon>Pseudomonadota</taxon>
        <taxon>Gammaproteobacteria</taxon>
        <taxon>Enterobacterales</taxon>
        <taxon>Enterobacteriaceae</taxon>
    </lineage>
</organism>
<dbReference type="CDD" id="cd01344">
    <property type="entry name" value="PL2_Passenger_AT"/>
    <property type="match status" value="1"/>
</dbReference>
<dbReference type="InterPro" id="IPR043990">
    <property type="entry name" value="AC_1"/>
</dbReference>
<dbReference type="NCBIfam" id="TIGR01414">
    <property type="entry name" value="autotrans_barl"/>
    <property type="match status" value="1"/>
</dbReference>
<keyword evidence="5" id="KW-1185">Reference proteome</keyword>
<reference evidence="4 5" key="1">
    <citation type="submission" date="2021-08" db="EMBL/GenBank/DDBJ databases">
        <title>Culture and genomic analysis of Symbiopectobacterium purcellii sp. nov. gen. nov., isolated from the leafhopper Empoasca decipiens.</title>
        <authorList>
            <person name="Nadal-Jimenez P."/>
            <person name="Siozios S."/>
            <person name="Halliday N."/>
            <person name="Camara M."/>
            <person name="Hurst G.D.D."/>
        </authorList>
    </citation>
    <scope>NUCLEOTIDE SEQUENCE [LARGE SCALE GENOMIC DNA]</scope>
    <source>
        <strain evidence="4 5">SyEd1</strain>
    </source>
</reference>
<dbReference type="PANTHER" id="PTHR35037:SF3">
    <property type="entry name" value="C-TERMINAL REGION OF AIDA-LIKE PROTEIN"/>
    <property type="match status" value="1"/>
</dbReference>
<dbReference type="InterPro" id="IPR051551">
    <property type="entry name" value="Autotransporter_adhesion"/>
</dbReference>
<gene>
    <name evidence="4" type="ORF">K6K13_07550</name>
    <name evidence="3" type="ORF">K6K13_14475</name>
</gene>
<evidence type="ECO:0000256" key="1">
    <source>
        <dbReference type="ARBA" id="ARBA00022729"/>
    </source>
</evidence>
<dbReference type="InterPro" id="IPR013425">
    <property type="entry name" value="Autotrns_rpt"/>
</dbReference>
<dbReference type="SUPFAM" id="SSF103515">
    <property type="entry name" value="Autotransporter"/>
    <property type="match status" value="1"/>
</dbReference>
<dbReference type="NCBIfam" id="TIGR02601">
    <property type="entry name" value="autotrns_rpt"/>
    <property type="match status" value="11"/>
</dbReference>
<dbReference type="InterPro" id="IPR036709">
    <property type="entry name" value="Autotransporte_beta_dom_sf"/>
</dbReference>
<dbReference type="Pfam" id="PF12951">
    <property type="entry name" value="PATR"/>
    <property type="match status" value="12"/>
</dbReference>
<dbReference type="EMBL" id="CP081864">
    <property type="protein sequence ID" value="QZN94506.1"/>
    <property type="molecule type" value="Genomic_DNA"/>
</dbReference>
<evidence type="ECO:0000313" key="3">
    <source>
        <dbReference type="EMBL" id="QZN94506.1"/>
    </source>
</evidence>
<dbReference type="InterPro" id="IPR006315">
    <property type="entry name" value="OM_autotransptr_brl_dom"/>
</dbReference>
<evidence type="ECO:0000313" key="5">
    <source>
        <dbReference type="Proteomes" id="UP000825886"/>
    </source>
</evidence>
<evidence type="ECO:0000313" key="4">
    <source>
        <dbReference type="EMBL" id="QZN97205.1"/>
    </source>
</evidence>
<proteinExistence type="predicted"/>
<dbReference type="InterPro" id="IPR005546">
    <property type="entry name" value="Autotransporte_beta"/>
</dbReference>
<accession>A0ABX9AW54</accession>
<name>A0ABX9AW54_9ENTR</name>
<sequence length="1893" mass="191544">MYASGTSPRGGYGIPGKNLNIINNNTIQGGFNSDGTTRANAIYFTEGNNSLELQYNWLFNGNISANSGTTNKFILGGATSNLTSNTSGTQRSTLFDVSQFGNKFQNFSSFYKTDSSTWRLINTTTANTPWTLVAGILQIASEGALGSTAGTLTLDGGTLQFISNATLSAARAVNITDADSILDTQSNAVTINSTITGNSLTKQGLGMLTLTGANTYNGTAIDQGTLEVSGSAGSISGNTSVANNALLSFNRSGTLTYGGVISGDGALRNLGSGTVILTGNSTYTGGTTLSNGTLQLGNGTTSGAIVGNITNNATLAFNRSNAIDYSDIISGSGALIQSGSGVTTLSANNSYSGTTSVSNGSLYINGDQTSATGTTTVSNGAMLGGNGTVGGAVTVANGGILSPGAASGHVGTLTINGNLTLNNTSVLNYTLGEVGVINGSNNDLTVVNGNLTLDGILNVTESAPGAFTPGLYRLIDYSGTLTNNQLSLGSLPETSGMFIQTSVANQVNLINSAGLTLNFWDGGALANKNDGMVNGGNGIWQASTPASNDNWTLDAGTINTPWSNAAFAIFTADPGTVTIDNSEGQVIAVGMQFASDGYTLNGAALTLVESEAGSGETLVEVGDHTSDGAGYVATIDALLQGTTTLVKGDLGTLVLNGLNTYSGGTAIEGGTLQVSTDSNLGNLAGSLGMNTGTLATTGSFSSARAVTLGPGGGTFAVAPTTTLIMNGAIGGSGSLTKTGSGTLTLAGANNYTGQTDILNGTLQLGNGLGTGAITSDVAIGTDGVLAFNRNNSLSYGGVISGSGQVNQRGSGITVLTGENSYTGITTVTAGTLQLGNNGSTGSIASDVNVESGGTLAFQRSNLLTYGGHISGDGALSQTGSGNTVLTGSNAYLGATRVTAGGLYINGDQTAATGITTVNSGATLGGTGIIGGDVTIADGATLSPGAVGGIIDKLTINGNLTLSSGSMLDYHFGLPYEVGGPLNDLVKVNGDLVLDGTINVTATTGGSFGPGIYRVIDYTGALTNNGLELGDIPPGRVEYVQTSVANQVNLVDTTGLTLNMWDGGAVGNKNNGVVNGGNGVWQTATVGNDNWTVSDGLLNAPWQAGAFAIFQAEAGTVKVDNSLGQVTSSGMQFASDSYVLNGAELSLVETETGTGHTTVRVGNGSLPGAAYTATIDALLQGDVQVVKTDLGTLVLNGANTYTGGTAINGGTLRITSDSNLGQSGGGLSFNGGTLATDAMMSSSRATLLNALGGTMDIALASPLTLSGIISGAGALTKIGAGLLTLTGENTYTGETVLTQGTVQIGDGSSTGSIVSHVINNAALAFNRNNTLVYDGVISGTGVVNQTGTGSTVLTANSTYTGLTTISSGTLQLGNGGNTGSLTSNVNNNGILAFDRSDTLIFNHTVSGNGLVDQRGSGTTVLTTANNYLGGTLISAGTLQLGNGGNTGSIIGDVDNAGTLAFNRSDDYFFDGLISGSGGVRLFGTGIATLTANNTYSGSTAVEAGTLQAGDLNVFSPNSIITVAQSATLALDGLSQIIAGLNNAGTVNMTDGSGPSAALTVKGDYVGNGGIIVVNTLLGGDTSPTDRLIIDGGNASGHTSLLVKTGNSLGGLTQKGVALVQTENGGTTGADAFQLDPNSDGYNSTGILNVGAYNYHLKRGGEGGEAQDWYLVSLLSPVVGSYLQERQSAMAMHRHTLRDRQWQVPGQEDSYTWLRMEGSMVQHDGVDSQETEDRRWVLHGGSDIARFSDRHGGSIRVGMMAQYGTSSGNSEDEVSRSSHSLKGYSAGLYGTWFGQSDPQTGPYIDTWVMHGRFDNDVTGQGQRTESYRSRNTTMSIESGYKFKMAESPTARYYLEPQAEIIYSLYRAKDHTTASGSVVSDMSDNSATTRLGVRFY</sequence>
<dbReference type="InterPro" id="IPR012332">
    <property type="entry name" value="Autotransporter_pectin_lyase_C"/>
</dbReference>
<evidence type="ECO:0000259" key="2">
    <source>
        <dbReference type="PROSITE" id="PS51208"/>
    </source>
</evidence>
<dbReference type="Gene3D" id="2.160.20.20">
    <property type="match status" value="5"/>
</dbReference>
<dbReference type="Pfam" id="PF18883">
    <property type="entry name" value="AC_1"/>
    <property type="match status" value="1"/>
</dbReference>
<dbReference type="Proteomes" id="UP000825886">
    <property type="component" value="Chromosome"/>
</dbReference>
<keyword evidence="1" id="KW-0732">Signal</keyword>
<dbReference type="EMBL" id="CP081864">
    <property type="protein sequence ID" value="QZN97205.1"/>
    <property type="molecule type" value="Genomic_DNA"/>
</dbReference>
<protein>
    <submittedName>
        <fullName evidence="4">Autotransporter-associated beta strand repeat-containing protein</fullName>
    </submittedName>
</protein>
<dbReference type="InterPro" id="IPR011050">
    <property type="entry name" value="Pectin_lyase_fold/virulence"/>
</dbReference>
<feature type="domain" description="Autotransporter" evidence="2">
    <location>
        <begin position="1703"/>
        <end position="1893"/>
    </location>
</feature>
<dbReference type="SUPFAM" id="SSF51126">
    <property type="entry name" value="Pectin lyase-like"/>
    <property type="match status" value="7"/>
</dbReference>
<dbReference type="PANTHER" id="PTHR35037">
    <property type="entry name" value="C-TERMINAL REGION OF AIDA-LIKE PROTEIN"/>
    <property type="match status" value="1"/>
</dbReference>